<dbReference type="FunFam" id="1.10.238.20:FF:000001">
    <property type="entry name" value="General odorant-binding protein lush"/>
    <property type="match status" value="1"/>
</dbReference>
<dbReference type="GO" id="GO:0005576">
    <property type="term" value="C:extracellular region"/>
    <property type="evidence" value="ECO:0007669"/>
    <property type="project" value="UniProtKB-SubCell"/>
</dbReference>
<evidence type="ECO:0000313" key="4">
    <source>
        <dbReference type="EMBL" id="KAF7993390.1"/>
    </source>
</evidence>
<proteinExistence type="inferred from homology"/>
<evidence type="ECO:0000313" key="5">
    <source>
        <dbReference type="Proteomes" id="UP000639338"/>
    </source>
</evidence>
<dbReference type="OrthoDB" id="6610259at2759"/>
<dbReference type="InterPro" id="IPR006170">
    <property type="entry name" value="PBP/GOBP"/>
</dbReference>
<evidence type="ECO:0000256" key="2">
    <source>
        <dbReference type="ARBA" id="ARBA00008098"/>
    </source>
</evidence>
<dbReference type="AlphaFoldDB" id="A0A834XTW4"/>
<dbReference type="GO" id="GO:0007608">
    <property type="term" value="P:sensory perception of smell"/>
    <property type="evidence" value="ECO:0007669"/>
    <property type="project" value="UniProtKB-ARBA"/>
</dbReference>
<sequence length="121" mass="13666">MTLPQIRNAMKPFHKACLPKSGVSPDVWEATHHGEFPPDPALQCHYACLLTKMKILTKDNKISKELLGKQMDLMLPNDVIGPVKDICDTCYNEATSSDVCEMSWQFVKCYHEINAELSLMP</sequence>
<accession>A0A834XTW4</accession>
<dbReference type="Gene3D" id="1.10.238.20">
    <property type="entry name" value="Pheromone/general odorant binding protein domain"/>
    <property type="match status" value="1"/>
</dbReference>
<comment type="subcellular location">
    <subcellularLocation>
        <location evidence="1">Secreted</location>
    </subcellularLocation>
</comment>
<organism evidence="4 5">
    <name type="scientific">Aphidius gifuensis</name>
    <name type="common">Parasitoid wasp</name>
    <dbReference type="NCBI Taxonomy" id="684658"/>
    <lineage>
        <taxon>Eukaryota</taxon>
        <taxon>Metazoa</taxon>
        <taxon>Ecdysozoa</taxon>
        <taxon>Arthropoda</taxon>
        <taxon>Hexapoda</taxon>
        <taxon>Insecta</taxon>
        <taxon>Pterygota</taxon>
        <taxon>Neoptera</taxon>
        <taxon>Endopterygota</taxon>
        <taxon>Hymenoptera</taxon>
        <taxon>Apocrita</taxon>
        <taxon>Ichneumonoidea</taxon>
        <taxon>Braconidae</taxon>
        <taxon>Aphidiinae</taxon>
        <taxon>Aphidius</taxon>
    </lineage>
</organism>
<keyword evidence="5" id="KW-1185">Reference proteome</keyword>
<dbReference type="SMART" id="SM00708">
    <property type="entry name" value="PhBP"/>
    <property type="match status" value="1"/>
</dbReference>
<dbReference type="GO" id="GO:0005549">
    <property type="term" value="F:odorant binding"/>
    <property type="evidence" value="ECO:0007669"/>
    <property type="project" value="InterPro"/>
</dbReference>
<reference evidence="4 5" key="1">
    <citation type="submission" date="2020-08" db="EMBL/GenBank/DDBJ databases">
        <title>Aphidius gifuensis genome sequencing and assembly.</title>
        <authorList>
            <person name="Du Z."/>
        </authorList>
    </citation>
    <scope>NUCLEOTIDE SEQUENCE [LARGE SCALE GENOMIC DNA]</scope>
    <source>
        <strain evidence="4">YNYX2018</strain>
        <tissue evidence="4">Adults</tissue>
    </source>
</reference>
<evidence type="ECO:0000256" key="3">
    <source>
        <dbReference type="ARBA" id="ARBA00022525"/>
    </source>
</evidence>
<evidence type="ECO:0008006" key="6">
    <source>
        <dbReference type="Google" id="ProtNLM"/>
    </source>
</evidence>
<dbReference type="InterPro" id="IPR036728">
    <property type="entry name" value="PBP_GOBP_sf"/>
</dbReference>
<dbReference type="SUPFAM" id="SSF47565">
    <property type="entry name" value="Insect pheromone/odorant-binding proteins"/>
    <property type="match status" value="1"/>
</dbReference>
<dbReference type="Proteomes" id="UP000639338">
    <property type="component" value="Unassembled WGS sequence"/>
</dbReference>
<dbReference type="CDD" id="cd23992">
    <property type="entry name" value="PBP_GOBP"/>
    <property type="match status" value="1"/>
</dbReference>
<evidence type="ECO:0000256" key="1">
    <source>
        <dbReference type="ARBA" id="ARBA00004613"/>
    </source>
</evidence>
<dbReference type="PANTHER" id="PTHR21364:SF2">
    <property type="entry name" value="GENERAL ODORANT-BINDING PROTEIN 19A"/>
    <property type="match status" value="1"/>
</dbReference>
<gene>
    <name evidence="4" type="ORF">HCN44_007893</name>
</gene>
<dbReference type="Pfam" id="PF01395">
    <property type="entry name" value="PBP_GOBP"/>
    <property type="match status" value="1"/>
</dbReference>
<keyword evidence="3" id="KW-0964">Secreted</keyword>
<comment type="caution">
    <text evidence="4">The sequence shown here is derived from an EMBL/GenBank/DDBJ whole genome shotgun (WGS) entry which is preliminary data.</text>
</comment>
<comment type="similarity">
    <text evidence="2">Belongs to the PBP/GOBP family.</text>
</comment>
<name>A0A834XTW4_APHGI</name>
<dbReference type="EMBL" id="JACMRX010000003">
    <property type="protein sequence ID" value="KAF7993390.1"/>
    <property type="molecule type" value="Genomic_DNA"/>
</dbReference>
<dbReference type="PANTHER" id="PTHR21364">
    <property type="entry name" value="GENERAL ODORANT-BINDING PROTEIN 19A"/>
    <property type="match status" value="1"/>
</dbReference>
<protein>
    <recommendedName>
        <fullName evidence="6">Odorant-binding protein</fullName>
    </recommendedName>
</protein>